<sequence length="199" mass="22805">MTYNNGFGELKNFNHMRLCKCQLLQKIKIEDANNGDEMALYSKTQVHVRFASYYKRNKQNHIAKFCSSESEKRKSSSQRNEYKKDVSGINLGISRTNLDRKKVQSLGQSKLVAKASGSVYLNSYGENEVIVSEAGDLLHIPISTKLLFWYVYYLDGNLMVNVDLKNGIYLLSTVYRETKCHCYQSTSLFVALLTRALEQ</sequence>
<name>A0ABQ9HR98_9NEOP</name>
<reference evidence="1 2" key="1">
    <citation type="submission" date="2023-02" db="EMBL/GenBank/DDBJ databases">
        <title>LHISI_Scaffold_Assembly.</title>
        <authorList>
            <person name="Stuart O.P."/>
            <person name="Cleave R."/>
            <person name="Magrath M.J.L."/>
            <person name="Mikheyev A.S."/>
        </authorList>
    </citation>
    <scope>NUCLEOTIDE SEQUENCE [LARGE SCALE GENOMIC DNA]</scope>
    <source>
        <strain evidence="1">Daus_M_001</strain>
        <tissue evidence="1">Leg muscle</tissue>
    </source>
</reference>
<dbReference type="EMBL" id="JARBHB010000004">
    <property type="protein sequence ID" value="KAJ8886905.1"/>
    <property type="molecule type" value="Genomic_DNA"/>
</dbReference>
<dbReference type="Proteomes" id="UP001159363">
    <property type="component" value="Chromosome X"/>
</dbReference>
<gene>
    <name evidence="1" type="ORF">PR048_013117</name>
</gene>
<evidence type="ECO:0000313" key="1">
    <source>
        <dbReference type="EMBL" id="KAJ8886905.1"/>
    </source>
</evidence>
<comment type="caution">
    <text evidence="1">The sequence shown here is derived from an EMBL/GenBank/DDBJ whole genome shotgun (WGS) entry which is preliminary data.</text>
</comment>
<protein>
    <submittedName>
        <fullName evidence="1">Uncharacterized protein</fullName>
    </submittedName>
</protein>
<keyword evidence="2" id="KW-1185">Reference proteome</keyword>
<proteinExistence type="predicted"/>
<organism evidence="1 2">
    <name type="scientific">Dryococelus australis</name>
    <dbReference type="NCBI Taxonomy" id="614101"/>
    <lineage>
        <taxon>Eukaryota</taxon>
        <taxon>Metazoa</taxon>
        <taxon>Ecdysozoa</taxon>
        <taxon>Arthropoda</taxon>
        <taxon>Hexapoda</taxon>
        <taxon>Insecta</taxon>
        <taxon>Pterygota</taxon>
        <taxon>Neoptera</taxon>
        <taxon>Polyneoptera</taxon>
        <taxon>Phasmatodea</taxon>
        <taxon>Verophasmatodea</taxon>
        <taxon>Anareolatae</taxon>
        <taxon>Phasmatidae</taxon>
        <taxon>Eurycanthinae</taxon>
        <taxon>Dryococelus</taxon>
    </lineage>
</organism>
<accession>A0ABQ9HR98</accession>
<evidence type="ECO:0000313" key="2">
    <source>
        <dbReference type="Proteomes" id="UP001159363"/>
    </source>
</evidence>